<accession>A0ABS5KFL2</accession>
<name>A0ABS5KFL2_9BACT</name>
<keyword evidence="2" id="KW-1185">Reference proteome</keyword>
<organism evidence="1 2">
    <name type="scientific">Carboxylicivirga mesophila</name>
    <dbReference type="NCBI Taxonomy" id="1166478"/>
    <lineage>
        <taxon>Bacteria</taxon>
        <taxon>Pseudomonadati</taxon>
        <taxon>Bacteroidota</taxon>
        <taxon>Bacteroidia</taxon>
        <taxon>Marinilabiliales</taxon>
        <taxon>Marinilabiliaceae</taxon>
        <taxon>Carboxylicivirga</taxon>
    </lineage>
</organism>
<dbReference type="Proteomes" id="UP000721861">
    <property type="component" value="Unassembled WGS sequence"/>
</dbReference>
<evidence type="ECO:0000313" key="1">
    <source>
        <dbReference type="EMBL" id="MBS2213849.1"/>
    </source>
</evidence>
<sequence length="162" mass="19159">MKWFTSTKETKQFPQMITVYLSSEYEKILIAPFFVDESWVHYEQEDIEVLRFDTNDEVLGESIKRNLNKFQEKNAELTKRKKKDWPAYKASNLRTVQEFESKFSRISISGLNEANLILAFDAETKSKDEIDLRTTISAYADNRELGVRLRKLHKAQIERKIE</sequence>
<dbReference type="EMBL" id="JAGUCN010000037">
    <property type="protein sequence ID" value="MBS2213849.1"/>
    <property type="molecule type" value="Genomic_DNA"/>
</dbReference>
<gene>
    <name evidence="1" type="ORF">KEM09_20745</name>
</gene>
<reference evidence="1 2" key="1">
    <citation type="journal article" date="2014" name="Int. J. Syst. Evol. Microbiol.">
        <title>Carboxylicivirga gen. nov. in the family Marinilabiliaceae with two novel species, Carboxylicivirga mesophila sp. nov. and Carboxylicivirga taeanensis sp. nov., and reclassification of Cytophaga fermentans as Saccharicrinis fermentans gen. nov., comb. nov.</title>
        <authorList>
            <person name="Yang S.H."/>
            <person name="Seo H.S."/>
            <person name="Woo J.H."/>
            <person name="Oh H.M."/>
            <person name="Jang H."/>
            <person name="Lee J.H."/>
            <person name="Kim S.J."/>
            <person name="Kwon K.K."/>
        </authorList>
    </citation>
    <scope>NUCLEOTIDE SEQUENCE [LARGE SCALE GENOMIC DNA]</scope>
    <source>
        <strain evidence="1 2">JCM 18290</strain>
    </source>
</reference>
<dbReference type="RefSeq" id="WP_212231597.1">
    <property type="nucleotide sequence ID" value="NZ_JAGUCN010000037.1"/>
</dbReference>
<protein>
    <submittedName>
        <fullName evidence="1">Uncharacterized protein</fullName>
    </submittedName>
</protein>
<proteinExistence type="predicted"/>
<evidence type="ECO:0000313" key="2">
    <source>
        <dbReference type="Proteomes" id="UP000721861"/>
    </source>
</evidence>
<comment type="caution">
    <text evidence="1">The sequence shown here is derived from an EMBL/GenBank/DDBJ whole genome shotgun (WGS) entry which is preliminary data.</text>
</comment>